<evidence type="ECO:0000313" key="1">
    <source>
        <dbReference type="EMBL" id="PRQ55192.1"/>
    </source>
</evidence>
<reference evidence="1 2" key="1">
    <citation type="journal article" date="2018" name="Nat. Genet.">
        <title>The Rosa genome provides new insights in the design of modern roses.</title>
        <authorList>
            <person name="Bendahmane M."/>
        </authorList>
    </citation>
    <scope>NUCLEOTIDE SEQUENCE [LARGE SCALE GENOMIC DNA]</scope>
    <source>
        <strain evidence="2">cv. Old Blush</strain>
    </source>
</reference>
<sequence length="108" mass="12186">MGIRQQLHPNLDGPKKKRLPLASWNLTVDEKKCMCGSFHGMKVPENYCSNISSLVSMDDLRLTGLKSHDCHALMQQLLPIAIRGVLEKPVRVAVIRLCLFLMKFAARL</sequence>
<protein>
    <submittedName>
        <fullName evidence="1">Uncharacterized protein</fullName>
    </submittedName>
</protein>
<keyword evidence="2" id="KW-1185">Reference proteome</keyword>
<organism evidence="1 2">
    <name type="scientific">Rosa chinensis</name>
    <name type="common">China rose</name>
    <dbReference type="NCBI Taxonomy" id="74649"/>
    <lineage>
        <taxon>Eukaryota</taxon>
        <taxon>Viridiplantae</taxon>
        <taxon>Streptophyta</taxon>
        <taxon>Embryophyta</taxon>
        <taxon>Tracheophyta</taxon>
        <taxon>Spermatophyta</taxon>
        <taxon>Magnoliopsida</taxon>
        <taxon>eudicotyledons</taxon>
        <taxon>Gunneridae</taxon>
        <taxon>Pentapetalae</taxon>
        <taxon>rosids</taxon>
        <taxon>fabids</taxon>
        <taxon>Rosales</taxon>
        <taxon>Rosaceae</taxon>
        <taxon>Rosoideae</taxon>
        <taxon>Rosoideae incertae sedis</taxon>
        <taxon>Rosa</taxon>
    </lineage>
</organism>
<dbReference type="Proteomes" id="UP000238479">
    <property type="component" value="Chromosome 1"/>
</dbReference>
<proteinExistence type="predicted"/>
<evidence type="ECO:0000313" key="2">
    <source>
        <dbReference type="Proteomes" id="UP000238479"/>
    </source>
</evidence>
<accession>A0A2P6S944</accession>
<name>A0A2P6S944_ROSCH</name>
<dbReference type="Gramene" id="PRQ55192">
    <property type="protein sequence ID" value="PRQ55192"/>
    <property type="gene ID" value="RchiOBHm_Chr1g0321891"/>
</dbReference>
<comment type="caution">
    <text evidence="1">The sequence shown here is derived from an EMBL/GenBank/DDBJ whole genome shotgun (WGS) entry which is preliminary data.</text>
</comment>
<dbReference type="EMBL" id="PDCK01000039">
    <property type="protein sequence ID" value="PRQ55192.1"/>
    <property type="molecule type" value="Genomic_DNA"/>
</dbReference>
<gene>
    <name evidence="1" type="ORF">RchiOBHm_Chr1g0321891</name>
</gene>
<dbReference type="AlphaFoldDB" id="A0A2P6S944"/>